<keyword evidence="4" id="KW-1185">Reference proteome</keyword>
<dbReference type="InterPro" id="IPR002197">
    <property type="entry name" value="HTH_Fis"/>
</dbReference>
<reference evidence="3 4" key="1">
    <citation type="submission" date="2021-03" db="EMBL/GenBank/DDBJ databases">
        <title>The complete genome sequence of Acetobacter suratthaniensis TBRC 1719.</title>
        <authorList>
            <person name="Charoenyingcharoen P."/>
            <person name="Yukphan P."/>
        </authorList>
    </citation>
    <scope>NUCLEOTIDE SEQUENCE [LARGE SCALE GENOMIC DNA]</scope>
    <source>
        <strain evidence="3 4">TBRC 1719</strain>
    </source>
</reference>
<comment type="caution">
    <text evidence="3">The sequence shown here is derived from an EMBL/GenBank/DDBJ whole genome shotgun (WGS) entry which is preliminary data.</text>
</comment>
<name>A0ABS3LPV6_9PROT</name>
<dbReference type="EMBL" id="JAFVMG010000021">
    <property type="protein sequence ID" value="MBO1329413.1"/>
    <property type="molecule type" value="Genomic_DNA"/>
</dbReference>
<organism evidence="3 4">
    <name type="scientific">Acetobacter suratthaniensis</name>
    <dbReference type="NCBI Taxonomy" id="1502841"/>
    <lineage>
        <taxon>Bacteria</taxon>
        <taxon>Pseudomonadati</taxon>
        <taxon>Pseudomonadota</taxon>
        <taxon>Alphaproteobacteria</taxon>
        <taxon>Acetobacterales</taxon>
        <taxon>Acetobacteraceae</taxon>
        <taxon>Acetobacter</taxon>
    </lineage>
</organism>
<feature type="domain" description="GAF" evidence="1">
    <location>
        <begin position="76"/>
        <end position="185"/>
    </location>
</feature>
<gene>
    <name evidence="3" type="ORF">J2D75_13130</name>
</gene>
<dbReference type="PRINTS" id="PR01590">
    <property type="entry name" value="HTHFIS"/>
</dbReference>
<evidence type="ECO:0000259" key="1">
    <source>
        <dbReference type="Pfam" id="PF01590"/>
    </source>
</evidence>
<dbReference type="SUPFAM" id="SSF46689">
    <property type="entry name" value="Homeodomain-like"/>
    <property type="match status" value="1"/>
</dbReference>
<dbReference type="Pfam" id="PF01590">
    <property type="entry name" value="GAF"/>
    <property type="match status" value="1"/>
</dbReference>
<proteinExistence type="predicted"/>
<dbReference type="Gene3D" id="1.10.10.60">
    <property type="entry name" value="Homeodomain-like"/>
    <property type="match status" value="1"/>
</dbReference>
<evidence type="ECO:0000313" key="3">
    <source>
        <dbReference type="EMBL" id="MBO1329413.1"/>
    </source>
</evidence>
<evidence type="ECO:0000313" key="4">
    <source>
        <dbReference type="Proteomes" id="UP000664399"/>
    </source>
</evidence>
<dbReference type="Pfam" id="PF02954">
    <property type="entry name" value="HTH_8"/>
    <property type="match status" value="1"/>
</dbReference>
<dbReference type="InterPro" id="IPR029016">
    <property type="entry name" value="GAF-like_dom_sf"/>
</dbReference>
<protein>
    <submittedName>
        <fullName evidence="3">GAF domain-containing protein</fullName>
    </submittedName>
</protein>
<sequence length="339" mass="36919">MRQERPRSMTRVTVSDSQLAVLSPRLRPSWLRCVNDYSLPASAISLDTLLCAAELRQARARMGVTMRICDPELDRLQAIVSTLDYNVLLADPQGIVVAHRGDAPQEKGCRRWHLWSGANWNEARVGTNGIGTCLIEQVPVTVHREQHWSMDLRYLSCSAVPFYGPDGQLAGALDASSTRPDPSERISTMMEAVLIDAARRLERRSFLEAFRAQTVILMGEGSGISLPMVALDDSRAIVGATFAARRLPGLGDLENHPVCFDLGSEAALSPGFEEAERGVVQGALAMCQGRVTAAASLLGISRSTLHRKIKAMGGRNNLAHMTARAALQAQERRVSAVLP</sequence>
<feature type="domain" description="DNA binding HTH" evidence="2">
    <location>
        <begin position="273"/>
        <end position="311"/>
    </location>
</feature>
<evidence type="ECO:0000259" key="2">
    <source>
        <dbReference type="Pfam" id="PF02954"/>
    </source>
</evidence>
<dbReference type="Gene3D" id="3.30.450.40">
    <property type="match status" value="1"/>
</dbReference>
<dbReference type="Proteomes" id="UP000664399">
    <property type="component" value="Unassembled WGS sequence"/>
</dbReference>
<dbReference type="SUPFAM" id="SSF55781">
    <property type="entry name" value="GAF domain-like"/>
    <property type="match status" value="1"/>
</dbReference>
<dbReference type="InterPro" id="IPR009057">
    <property type="entry name" value="Homeodomain-like_sf"/>
</dbReference>
<accession>A0ABS3LPV6</accession>
<dbReference type="InterPro" id="IPR003018">
    <property type="entry name" value="GAF"/>
</dbReference>